<dbReference type="EMBL" id="JABXBU010000001">
    <property type="protein sequence ID" value="KAF8796625.1"/>
    <property type="molecule type" value="Genomic_DNA"/>
</dbReference>
<dbReference type="Proteomes" id="UP000807504">
    <property type="component" value="Unassembled WGS sequence"/>
</dbReference>
<sequence length="1521" mass="168966">MSLSRKMKAVETILVLSFLWIGWAHSHDMLLRGPKFTLEPPPKVQFSNSSGTAIPCAAEGRPTPVITWMKNEGQVIQDILGLRHVRHDGSLVFSPFSPDEYRADIHAATYRCIATNSVGAIASRDVNVRAIVNQKYEIHLFDEFVLRGNMAVLRCPVPSFVSDYVRVTSWERVDGFLITPGIISGKYGMLENGDLYFRDVSERDSSFSFRCHTENLITREKKISTNYSKIVVTEPHHNQPPRIIRRSTRVKATIGHRATLTCIAQGYPVPIYRWHRSTGGQRILSDLDSSVRQEGGVLVFNKVSRNDAGRYSCHVSNTVGEDRADMELLVEEPLRVNLSPQELKLDVGKSALFNCSVEGHPIGSVVWKKDTRFIASNSRVQFPTPTSLQLRQLKRQDSGMYQCFVHRDSLSSQAAARLIIGDLAAQFKLAFPEKTVRPGSFVSLICIANGNPAPQVKWTLDGIWTLSTRPGVLVSTYLSGSGDVISYVNITSADVTDSGVYSCTAFNEAGKAVHSRRLNVFGSLFIRPLNNLTALAGGVFKVLCPFGGYPFDSIIWKRDGRILPANQRQHVFQNGTLLITDVQPGIDDGHYSCEVRSQQGPPVSRTFRISIRTGPKIASFSFRDNLHEGMRTAVTCIVTAGDGPLTTSWLKNGHPLEEDPDTMIVYADEGFVSTLTLKNLAYRHNGNYTCIARNDVAAGSHSAMLTVKVPPRWIIEPSDTSAVSGRPAKIDCQADGVPLPHVRWKVSTGDPPEKFKTIVSSSHVHILVNGSLNFQSIETSDSGFYLCEANNGVGAGLSTVVRLSVHNHFNSEIIGGSALRFIQSVNTVTFQYSQLSEDTPLGGQSSLIIEKVEKKDSALFTCFAVNDYGEDSKNLQLTIQDIPDAPQSTEVHDVSSRSVRLSWSKPFDGNLPITQYTVMWRQIGGQSTGGPLTVPGSETTLVIRGLKPKTRYFFRVKCENSLGESQFGAEVAVTTLEEPPRRAPHGIRATPLSSRSINVTWQLSRDEEPDSIDGYYVGYKAHSKTEPYNFKATNSSQMGSQFVEITGLLPLTDYSIIVQAFNGRGAGPPSEPVIVKTLEFDRPPPPVIKTYYATSKTIKLSWDPPSAPNAPVSGYILHHRMEERDWHEVHLTGDRTSYTLHELQCGTSYSFYLVAFNSAGHGNASEIISAKTEGTAPITPDKDRLLTVNSTSVCINLNSWHNGGCPITFFVIQYRLSGTQEWTLVSNNIIPEQQNITITDLSPGSWYNLLMTARNDAGTTDSEYVFATLTLSGEYPPRPSEVSDINSAFYRHLTITVPVVSSAIVLIVVLCAVCFITRRRTTDRTQRTPDGGDGNEPIKPENVPLSVTYDSTQEPAYYPAPYASSRVPSYSEHCIQNTNVSQKNMGTFGSSRGGYTYDIPYPPRRSEKGEGKYEEPAIYFPAYHHTGVELRSHRDRVIYSVSERSRRKHDKKRSWRDSGEGNSSTESDNDDIMYAVHSSDDRIFRDEARESETECDRLWKTYESCQYEDTKRWKAEHSVLT</sequence>
<dbReference type="Pfam" id="PF07679">
    <property type="entry name" value="I-set"/>
    <property type="match status" value="2"/>
</dbReference>
<evidence type="ECO:0000256" key="9">
    <source>
        <dbReference type="ARBA" id="ARBA00023319"/>
    </source>
</evidence>
<dbReference type="GO" id="GO:0030154">
    <property type="term" value="P:cell differentiation"/>
    <property type="evidence" value="ECO:0007669"/>
    <property type="project" value="UniProtKB-ARBA"/>
</dbReference>
<keyword evidence="6 11" id="KW-1133">Transmembrane helix</keyword>
<evidence type="ECO:0000259" key="13">
    <source>
        <dbReference type="PROSITE" id="PS50853"/>
    </source>
</evidence>
<dbReference type="FunFam" id="2.60.40.10:FF:000017">
    <property type="entry name" value="Down syndrome cell adhesion molecule b"/>
    <property type="match status" value="1"/>
</dbReference>
<feature type="domain" description="Ig-like" evidence="12">
    <location>
        <begin position="34"/>
        <end position="127"/>
    </location>
</feature>
<evidence type="ECO:0000313" key="14">
    <source>
        <dbReference type="EMBL" id="KAF8796625.1"/>
    </source>
</evidence>
<comment type="subcellular location">
    <subcellularLocation>
        <location evidence="1">Membrane</location>
        <topology evidence="1">Single-pass type I membrane protein</topology>
    </subcellularLocation>
</comment>
<feature type="domain" description="Fibronectin type-III" evidence="13">
    <location>
        <begin position="1083"/>
        <end position="1175"/>
    </location>
</feature>
<feature type="transmembrane region" description="Helical" evidence="11">
    <location>
        <begin position="1295"/>
        <end position="1317"/>
    </location>
</feature>
<dbReference type="InterPro" id="IPR003961">
    <property type="entry name" value="FN3_dom"/>
</dbReference>
<reference evidence="14" key="1">
    <citation type="journal article" date="2020" name="bioRxiv">
        <title>Chromosome-level reference genome of the European wasp spider Argiope bruennichi: a resource for studies on range expansion and evolutionary adaptation.</title>
        <authorList>
            <person name="Sheffer M.M."/>
            <person name="Hoppe A."/>
            <person name="Krehenwinkel H."/>
            <person name="Uhl G."/>
            <person name="Kuss A.W."/>
            <person name="Jensen L."/>
            <person name="Jensen C."/>
            <person name="Gillespie R.G."/>
            <person name="Hoff K.J."/>
            <person name="Prost S."/>
        </authorList>
    </citation>
    <scope>NUCLEOTIDE SEQUENCE</scope>
</reference>
<evidence type="ECO:0000256" key="11">
    <source>
        <dbReference type="SAM" id="Phobius"/>
    </source>
</evidence>
<feature type="domain" description="Fibronectin type-III" evidence="13">
    <location>
        <begin position="1179"/>
        <end position="1273"/>
    </location>
</feature>
<dbReference type="InterPro" id="IPR003599">
    <property type="entry name" value="Ig_sub"/>
</dbReference>
<dbReference type="SUPFAM" id="SSF49265">
    <property type="entry name" value="Fibronectin type III"/>
    <property type="match status" value="3"/>
</dbReference>
<dbReference type="GO" id="GO:0005886">
    <property type="term" value="C:plasma membrane"/>
    <property type="evidence" value="ECO:0007669"/>
    <property type="project" value="UniProtKB-SubCell"/>
</dbReference>
<dbReference type="FunFam" id="2.60.40.10:FF:000333">
    <property type="entry name" value="Down syndrome cell adhesion molecule"/>
    <property type="match status" value="1"/>
</dbReference>
<dbReference type="Pfam" id="PF25059">
    <property type="entry name" value="FN3_DSCAM-DSCAML_C"/>
    <property type="match status" value="1"/>
</dbReference>
<keyword evidence="15" id="KW-1185">Reference proteome</keyword>
<protein>
    <submittedName>
        <fullName evidence="14">Down syndrome cell adhesion molecule-like</fullName>
    </submittedName>
</protein>
<dbReference type="SMART" id="SM00408">
    <property type="entry name" value="IGc2"/>
    <property type="match status" value="8"/>
</dbReference>
<organism evidence="14 15">
    <name type="scientific">Argiope bruennichi</name>
    <name type="common">Wasp spider</name>
    <name type="synonym">Aranea bruennichi</name>
    <dbReference type="NCBI Taxonomy" id="94029"/>
    <lineage>
        <taxon>Eukaryota</taxon>
        <taxon>Metazoa</taxon>
        <taxon>Ecdysozoa</taxon>
        <taxon>Arthropoda</taxon>
        <taxon>Chelicerata</taxon>
        <taxon>Arachnida</taxon>
        <taxon>Araneae</taxon>
        <taxon>Araneomorphae</taxon>
        <taxon>Entelegynae</taxon>
        <taxon>Araneoidea</taxon>
        <taxon>Araneidae</taxon>
        <taxon>Argiope</taxon>
    </lineage>
</organism>
<evidence type="ECO:0000256" key="4">
    <source>
        <dbReference type="ARBA" id="ARBA00022737"/>
    </source>
</evidence>
<dbReference type="PROSITE" id="PS50853">
    <property type="entry name" value="FN3"/>
    <property type="match status" value="4"/>
</dbReference>
<evidence type="ECO:0000256" key="3">
    <source>
        <dbReference type="ARBA" id="ARBA00022729"/>
    </source>
</evidence>
<dbReference type="InterPro" id="IPR056754">
    <property type="entry name" value="DSCAM/DSCAML_C"/>
</dbReference>
<feature type="domain" description="Ig-like" evidence="12">
    <location>
        <begin position="425"/>
        <end position="519"/>
    </location>
</feature>
<feature type="region of interest" description="Disordered" evidence="10">
    <location>
        <begin position="1448"/>
        <end position="1472"/>
    </location>
</feature>
<keyword evidence="2 11" id="KW-0812">Transmembrane</keyword>
<dbReference type="Gene3D" id="2.60.40.10">
    <property type="entry name" value="Immunoglobulins"/>
    <property type="match status" value="13"/>
</dbReference>
<feature type="domain" description="Ig-like" evidence="12">
    <location>
        <begin position="333"/>
        <end position="419"/>
    </location>
</feature>
<dbReference type="PROSITE" id="PS50835">
    <property type="entry name" value="IG_LIKE"/>
    <property type="match status" value="7"/>
</dbReference>
<dbReference type="GO" id="GO:0098609">
    <property type="term" value="P:cell-cell adhesion"/>
    <property type="evidence" value="ECO:0007669"/>
    <property type="project" value="TreeGrafter"/>
</dbReference>
<evidence type="ECO:0000256" key="5">
    <source>
        <dbReference type="ARBA" id="ARBA00022889"/>
    </source>
</evidence>
<feature type="domain" description="Ig-like" evidence="12">
    <location>
        <begin position="241"/>
        <end position="331"/>
    </location>
</feature>
<name>A0A8T0G298_ARGBR</name>
<evidence type="ECO:0000256" key="10">
    <source>
        <dbReference type="SAM" id="MobiDB-lite"/>
    </source>
</evidence>
<proteinExistence type="predicted"/>
<evidence type="ECO:0000259" key="12">
    <source>
        <dbReference type="PROSITE" id="PS50835"/>
    </source>
</evidence>
<dbReference type="SUPFAM" id="SSF48726">
    <property type="entry name" value="Immunoglobulin"/>
    <property type="match status" value="9"/>
</dbReference>
<comment type="caution">
    <text evidence="14">The sequence shown here is derived from an EMBL/GenBank/DDBJ whole genome shotgun (WGS) entry which is preliminary data.</text>
</comment>
<dbReference type="InterPro" id="IPR013783">
    <property type="entry name" value="Ig-like_fold"/>
</dbReference>
<dbReference type="GO" id="GO:0009653">
    <property type="term" value="P:anatomical structure morphogenesis"/>
    <property type="evidence" value="ECO:0007669"/>
    <property type="project" value="UniProtKB-ARBA"/>
</dbReference>
<dbReference type="FunFam" id="2.60.40.10:FF:000678">
    <property type="entry name" value="Down syndrome cell adhesion molecule-like protein Dscam2"/>
    <property type="match status" value="1"/>
</dbReference>
<dbReference type="PANTHER" id="PTHR44170:SF6">
    <property type="entry name" value="CONTACTIN"/>
    <property type="match status" value="1"/>
</dbReference>
<feature type="domain" description="Ig-like" evidence="12">
    <location>
        <begin position="522"/>
        <end position="610"/>
    </location>
</feature>
<dbReference type="Pfam" id="PF00041">
    <property type="entry name" value="fn3"/>
    <property type="match status" value="3"/>
</dbReference>
<evidence type="ECO:0000256" key="1">
    <source>
        <dbReference type="ARBA" id="ARBA00004479"/>
    </source>
</evidence>
<evidence type="ECO:0000256" key="2">
    <source>
        <dbReference type="ARBA" id="ARBA00022692"/>
    </source>
</evidence>
<dbReference type="Pfam" id="PF13927">
    <property type="entry name" value="Ig_3"/>
    <property type="match status" value="4"/>
</dbReference>
<dbReference type="InterPro" id="IPR007110">
    <property type="entry name" value="Ig-like_dom"/>
</dbReference>
<dbReference type="CDD" id="cd00063">
    <property type="entry name" value="FN3"/>
    <property type="match status" value="4"/>
</dbReference>
<keyword evidence="8" id="KW-1015">Disulfide bond</keyword>
<feature type="domain" description="Ig-like" evidence="12">
    <location>
        <begin position="615"/>
        <end position="706"/>
    </location>
</feature>
<evidence type="ECO:0000256" key="6">
    <source>
        <dbReference type="ARBA" id="ARBA00022989"/>
    </source>
</evidence>
<feature type="domain" description="Fibronectin type-III" evidence="13">
    <location>
        <begin position="885"/>
        <end position="978"/>
    </location>
</feature>
<accession>A0A8T0G298</accession>
<dbReference type="FunFam" id="2.60.40.10:FF:000028">
    <property type="entry name" value="Neuronal cell adhesion molecule"/>
    <property type="match status" value="1"/>
</dbReference>
<dbReference type="SMART" id="SM00409">
    <property type="entry name" value="IG"/>
    <property type="match status" value="10"/>
</dbReference>
<feature type="region of interest" description="Disordered" evidence="10">
    <location>
        <begin position="1323"/>
        <end position="1344"/>
    </location>
</feature>
<evidence type="ECO:0000256" key="7">
    <source>
        <dbReference type="ARBA" id="ARBA00023136"/>
    </source>
</evidence>
<dbReference type="InterPro" id="IPR003598">
    <property type="entry name" value="Ig_sub2"/>
</dbReference>
<keyword evidence="5" id="KW-0130">Cell adhesion</keyword>
<gene>
    <name evidence="14" type="ORF">HNY73_000979</name>
</gene>
<dbReference type="FunFam" id="2.60.40.10:FF:000104">
    <property type="entry name" value="Down syndrome cell adhesion molecule b"/>
    <property type="match status" value="1"/>
</dbReference>
<keyword evidence="4" id="KW-0677">Repeat</keyword>
<dbReference type="SMART" id="SM00060">
    <property type="entry name" value="FN3"/>
    <property type="match status" value="4"/>
</dbReference>
<dbReference type="InterPro" id="IPR013098">
    <property type="entry name" value="Ig_I-set"/>
</dbReference>
<reference evidence="14" key="2">
    <citation type="submission" date="2020-06" db="EMBL/GenBank/DDBJ databases">
        <authorList>
            <person name="Sheffer M."/>
        </authorList>
    </citation>
    <scope>NUCLEOTIDE SEQUENCE</scope>
</reference>
<keyword evidence="9" id="KW-0393">Immunoglobulin domain</keyword>
<evidence type="ECO:0000256" key="8">
    <source>
        <dbReference type="ARBA" id="ARBA00023157"/>
    </source>
</evidence>
<keyword evidence="3" id="KW-0732">Signal</keyword>
<dbReference type="PANTHER" id="PTHR44170">
    <property type="entry name" value="PROTEIN SIDEKICK"/>
    <property type="match status" value="1"/>
</dbReference>
<feature type="domain" description="Ig-like" evidence="12">
    <location>
        <begin position="711"/>
        <end position="804"/>
    </location>
</feature>
<evidence type="ECO:0000313" key="15">
    <source>
        <dbReference type="Proteomes" id="UP000807504"/>
    </source>
</evidence>
<dbReference type="InterPro" id="IPR036179">
    <property type="entry name" value="Ig-like_dom_sf"/>
</dbReference>
<keyword evidence="7 11" id="KW-0472">Membrane</keyword>
<feature type="domain" description="Fibronectin type-III" evidence="13">
    <location>
        <begin position="983"/>
        <end position="1080"/>
    </location>
</feature>
<dbReference type="InterPro" id="IPR036116">
    <property type="entry name" value="FN3_sf"/>
</dbReference>